<evidence type="ECO:0000256" key="1">
    <source>
        <dbReference type="SAM" id="SignalP"/>
    </source>
</evidence>
<feature type="chain" id="PRO_5002237154" evidence="1">
    <location>
        <begin position="20"/>
        <end position="137"/>
    </location>
</feature>
<reference evidence="2 3" key="1">
    <citation type="submission" date="2015-01" db="EMBL/GenBank/DDBJ databases">
        <title>The Genome Sequence of Exophiala sideris CBS121828.</title>
        <authorList>
            <consortium name="The Broad Institute Genomics Platform"/>
            <person name="Cuomo C."/>
            <person name="de Hoog S."/>
            <person name="Gorbushina A."/>
            <person name="Stielow B."/>
            <person name="Teixiera M."/>
            <person name="Abouelleil A."/>
            <person name="Chapman S.B."/>
            <person name="Priest M."/>
            <person name="Young S.K."/>
            <person name="Wortman J."/>
            <person name="Nusbaum C."/>
            <person name="Birren B."/>
        </authorList>
    </citation>
    <scope>NUCLEOTIDE SEQUENCE [LARGE SCALE GENOMIC DNA]</scope>
    <source>
        <strain evidence="2 3">CBS 121828</strain>
    </source>
</reference>
<name>A0A0D1YL48_9EURO</name>
<accession>A0A0D1YL48</accession>
<organism evidence="2 3">
    <name type="scientific">Exophiala sideris</name>
    <dbReference type="NCBI Taxonomy" id="1016849"/>
    <lineage>
        <taxon>Eukaryota</taxon>
        <taxon>Fungi</taxon>
        <taxon>Dikarya</taxon>
        <taxon>Ascomycota</taxon>
        <taxon>Pezizomycotina</taxon>
        <taxon>Eurotiomycetes</taxon>
        <taxon>Chaetothyriomycetidae</taxon>
        <taxon>Chaetothyriales</taxon>
        <taxon>Herpotrichiellaceae</taxon>
        <taxon>Exophiala</taxon>
    </lineage>
</organism>
<protein>
    <submittedName>
        <fullName evidence="2">Uncharacterized protein</fullName>
    </submittedName>
</protein>
<dbReference type="STRING" id="1016849.A0A0D1YL48"/>
<evidence type="ECO:0000313" key="3">
    <source>
        <dbReference type="Proteomes" id="UP000053599"/>
    </source>
</evidence>
<dbReference type="AlphaFoldDB" id="A0A0D1YL48"/>
<dbReference type="EMBL" id="KN846952">
    <property type="protein sequence ID" value="KIV83527.1"/>
    <property type="molecule type" value="Genomic_DNA"/>
</dbReference>
<dbReference type="Proteomes" id="UP000053599">
    <property type="component" value="Unassembled WGS sequence"/>
</dbReference>
<feature type="signal peptide" evidence="1">
    <location>
        <begin position="1"/>
        <end position="19"/>
    </location>
</feature>
<dbReference type="HOGENOM" id="CLU_1865136_0_0_1"/>
<keyword evidence="1" id="KW-0732">Signal</keyword>
<proteinExistence type="predicted"/>
<sequence>MHFVHALISVAVIVSYASASNIPRKNLEARSNVDTCKAILIVLKASAFCSSFVPIRDVTSTTTQTGNSASTQVTVTAACANNGYNKKRGIIRYASRFINNVKSFLDNKQQLEIKLKNNHYSIDCSASMHHQGIAFWD</sequence>
<gene>
    <name evidence="2" type="ORF">PV11_05547</name>
</gene>
<evidence type="ECO:0000313" key="2">
    <source>
        <dbReference type="EMBL" id="KIV83527.1"/>
    </source>
</evidence>